<dbReference type="PANTHER" id="PTHR35566">
    <property type="entry name" value="BLR3599 PROTEIN"/>
    <property type="match status" value="1"/>
</dbReference>
<evidence type="ECO:0000313" key="1">
    <source>
        <dbReference type="EMBL" id="SCY20512.1"/>
    </source>
</evidence>
<dbReference type="Pfam" id="PF05936">
    <property type="entry name" value="T6SS_VasE"/>
    <property type="match status" value="1"/>
</dbReference>
<sequence>MEKPLFWHQGLFLQPQHLQLNHSYHESALTPYNRYIQPHLTGVGNVSIRSSAVSGSSIHIDAGSFWFPDGTYAVIGENALMEPRRFQESWVDGGKPLTVYVGVRKMNRYQGNVTTLGPGVIPGEVTTRYLAREEPENVRDLHQDGPPAQLKTLTLLLKVFFHSELDQLGGYELIPIALLERNGDDIALSTRFIPPVFSLSGSTVLWGLVQDVYDQLSYKGHELESYKKKRGVHNAEFGSRDMVFLLALRTLNRYIPKIAHLIEHKEAHPWDLYVVLRQAIGELSSFSERVNVLGQNEEGGAGLPPYDHDNLWHCYSQAGMILASLLDEITSGPEYIIEFQREDPYLNAVLLPPHLEANSQYYLVVTGPEEMDHILEAVKIGVKLGSKASVPAFVERSLPGIALEHLAAPPQELPRRGNSSYFRIDSQDDRWHRVEREKHISLYWEGLASDMKVEIMIVRRK</sequence>
<dbReference type="InterPro" id="IPR010263">
    <property type="entry name" value="T6SS_TssK"/>
</dbReference>
<reference evidence="1 2" key="1">
    <citation type="submission" date="2016-10" db="EMBL/GenBank/DDBJ databases">
        <authorList>
            <person name="de Groot N.N."/>
        </authorList>
    </citation>
    <scope>NUCLEOTIDE SEQUENCE [LARGE SCALE GENOMIC DNA]</scope>
    <source>
        <strain evidence="1 2">AA1</strain>
    </source>
</reference>
<accession>A0A1G5E0J3</accession>
<dbReference type="OrthoDB" id="9775333at2"/>
<dbReference type="Proteomes" id="UP000198870">
    <property type="component" value="Unassembled WGS sequence"/>
</dbReference>
<dbReference type="PANTHER" id="PTHR35566:SF1">
    <property type="entry name" value="TYPE VI SECRETION SYSTEM BASEPLATE COMPONENT TSSK1"/>
    <property type="match status" value="1"/>
</dbReference>
<organism evidence="1 2">
    <name type="scientific">Desulfoluna spongiiphila</name>
    <dbReference type="NCBI Taxonomy" id="419481"/>
    <lineage>
        <taxon>Bacteria</taxon>
        <taxon>Pseudomonadati</taxon>
        <taxon>Thermodesulfobacteriota</taxon>
        <taxon>Desulfobacteria</taxon>
        <taxon>Desulfobacterales</taxon>
        <taxon>Desulfolunaceae</taxon>
        <taxon>Desulfoluna</taxon>
    </lineage>
</organism>
<evidence type="ECO:0000313" key="2">
    <source>
        <dbReference type="Proteomes" id="UP000198870"/>
    </source>
</evidence>
<dbReference type="EMBL" id="FMUX01000005">
    <property type="protein sequence ID" value="SCY20512.1"/>
    <property type="molecule type" value="Genomic_DNA"/>
</dbReference>
<dbReference type="RefSeq" id="WP_092210271.1">
    <property type="nucleotide sequence ID" value="NZ_FMUX01000005.1"/>
</dbReference>
<keyword evidence="2" id="KW-1185">Reference proteome</keyword>
<dbReference type="NCBIfam" id="TIGR03353">
    <property type="entry name" value="VI_chp_4"/>
    <property type="match status" value="1"/>
</dbReference>
<protein>
    <submittedName>
        <fullName evidence="1">Type VI secretion system protein ImpJ</fullName>
    </submittedName>
</protein>
<dbReference type="STRING" id="419481.SAMN05216233_105101"/>
<name>A0A1G5E0J3_9BACT</name>
<proteinExistence type="predicted"/>
<gene>
    <name evidence="1" type="ORF">SAMN05216233_105101</name>
</gene>
<dbReference type="AlphaFoldDB" id="A0A1G5E0J3"/>